<dbReference type="InterPro" id="IPR050678">
    <property type="entry name" value="DNA_Partitioning_ATPase"/>
</dbReference>
<dbReference type="CDD" id="cd02042">
    <property type="entry name" value="ParAB_family"/>
    <property type="match status" value="1"/>
</dbReference>
<proteinExistence type="predicted"/>
<keyword evidence="2" id="KW-1185">Reference proteome</keyword>
<dbReference type="InterPro" id="IPR027417">
    <property type="entry name" value="P-loop_NTPase"/>
</dbReference>
<dbReference type="InterPro" id="IPR009744">
    <property type="entry name" value="VirC1"/>
</dbReference>
<evidence type="ECO:0000313" key="2">
    <source>
        <dbReference type="Proteomes" id="UP000177515"/>
    </source>
</evidence>
<dbReference type="PANTHER" id="PTHR13696">
    <property type="entry name" value="P-LOOP CONTAINING NUCLEOSIDE TRIPHOSPHATE HYDROLASE"/>
    <property type="match status" value="1"/>
</dbReference>
<reference evidence="1 2" key="1">
    <citation type="submission" date="2016-10" db="EMBL/GenBank/DDBJ databases">
        <title>Complete genome sequences of three Cupriavidus strains isolated from various Malaysian environments.</title>
        <authorList>
            <person name="Abdullah A.A.-A."/>
            <person name="Shafie N.A.H."/>
            <person name="Lau N.S."/>
        </authorList>
    </citation>
    <scope>NUCLEOTIDE SEQUENCE [LARGE SCALE GENOMIC DNA]</scope>
    <source>
        <strain evidence="1 2">USMAA1020</strain>
        <plasmid evidence="1 2">unnamed1</plasmid>
    </source>
</reference>
<dbReference type="Pfam" id="PF07015">
    <property type="entry name" value="VirC1"/>
    <property type="match status" value="1"/>
</dbReference>
<organism evidence="1 2">
    <name type="scientific">Cupriavidus malaysiensis</name>
    <dbReference type="NCBI Taxonomy" id="367825"/>
    <lineage>
        <taxon>Bacteria</taxon>
        <taxon>Pseudomonadati</taxon>
        <taxon>Pseudomonadota</taxon>
        <taxon>Betaproteobacteria</taxon>
        <taxon>Burkholderiales</taxon>
        <taxon>Burkholderiaceae</taxon>
        <taxon>Cupriavidus</taxon>
    </lineage>
</organism>
<dbReference type="PIRSF" id="PIRSF009320">
    <property type="entry name" value="Nuc_binding_HP_1000"/>
    <property type="match status" value="1"/>
</dbReference>
<dbReference type="Gene3D" id="3.40.50.300">
    <property type="entry name" value="P-loop containing nucleotide triphosphate hydrolases"/>
    <property type="match status" value="1"/>
</dbReference>
<sequence>MPVIAFVSPKGGAGKTTSSLILATQIAELGQRVAFIDADPNHPVKTWAQDGGAPETMTVISDVTEDDIDDRIDEARQHSNFVIVDLEGTAATIVAHAISAADFVVVPTQGSQLDAEQAGRAFKLIRAQERVAQRHNPGFKLRFGVLFTRTAVAIQSRDTTYIRKTFADAGIPVFNTELKERAAFKAMFSYRRTLSKLTKAEVSNLDKALDNANTFAAEVLEVLKKGFQEVTQETTQEAAQ</sequence>
<dbReference type="RefSeq" id="WP_071073708.1">
    <property type="nucleotide sequence ID" value="NZ_CP017756.1"/>
</dbReference>
<dbReference type="Proteomes" id="UP000177515">
    <property type="component" value="Plasmid unnamed1"/>
</dbReference>
<dbReference type="PANTHER" id="PTHR13696:SF96">
    <property type="entry name" value="COBQ_COBB_MIND_PARA NUCLEOTIDE BINDING DOMAIN-CONTAINING PROTEIN"/>
    <property type="match status" value="1"/>
</dbReference>
<dbReference type="EMBL" id="CP017756">
    <property type="protein sequence ID" value="AOZ11132.1"/>
    <property type="molecule type" value="Genomic_DNA"/>
</dbReference>
<protein>
    <submittedName>
        <fullName evidence="1">Chromosome partitioning protein ParA</fullName>
    </submittedName>
</protein>
<evidence type="ECO:0000313" key="1">
    <source>
        <dbReference type="EMBL" id="AOZ11132.1"/>
    </source>
</evidence>
<gene>
    <name evidence="1" type="ORF">BKK80_34820</name>
</gene>
<dbReference type="SUPFAM" id="SSF52540">
    <property type="entry name" value="P-loop containing nucleoside triphosphate hydrolases"/>
    <property type="match status" value="1"/>
</dbReference>
<accession>A0ABM6FGP6</accession>
<name>A0ABM6FGP6_9BURK</name>
<keyword evidence="1" id="KW-0614">Plasmid</keyword>
<geneLocation type="plasmid" evidence="1 2">
    <name>unnamed1</name>
</geneLocation>